<protein>
    <submittedName>
        <fullName evidence="2">Lysophospholipase, alpha-beta hydrolase superfamily</fullName>
    </submittedName>
</protein>
<sequence length="587" mass="64091">MRRSQTAPLCFQGISALLSLPDSGTAGETGVLLCRTWGTDEHCARKLYRILASELSERGYPVLRFDYPGTVDSLDTPSGETFDDWVFAAKQAEQELRDRTGCKRVIVLGLGIGALVAQTLAHELPTIAGLISAAPVTNGRRFIREIKLRAKIIFESEGLSLSLLNQDAVQANGTVLPSGVVEGIDALKADMLPVRADLPVLAIFRDTPGEVKFRDALQSICAQFTYRPFDGYDALMADPLLSRVPEEFISDVIAWIAATAPLQSEKSLPAMAGKCALSGPSFNEFAEFTQTETKQLFSITCAPKDAGEDTPVFIIGNTGGFDHHGGRARENVLCSRNLASHGTAAVRFDGADTGDSDPKAGFSGVVLYSDVATQDFIDILNTTEQQFKGPVTLVGRCSSAYSAFHAAARDERVTQLVLINQLKYLWDPDEPVDPKNMGHRSIAQYKNRLKNKQTFVRLFKGEIRLKAVAIAFGKIFREKISQYSAAVLPGASKFGRMREEVLGIFETLRQRGTKVHILCTVDDESVDQLKAYFGADLKGLHKFPNVTVMMIPDSDHNFLPDKARQEIGTYLSTLAQSSAPKDLTDAA</sequence>
<feature type="domain" description="Serine aminopeptidase S33" evidence="1">
    <location>
        <begin position="38"/>
        <end position="146"/>
    </location>
</feature>
<reference evidence="2 3" key="1">
    <citation type="submission" date="2017-05" db="EMBL/GenBank/DDBJ databases">
        <authorList>
            <person name="Varghese N."/>
            <person name="Submissions S."/>
        </authorList>
    </citation>
    <scope>NUCLEOTIDE SEQUENCE [LARGE SCALE GENOMIC DNA]</scope>
    <source>
        <strain evidence="2 3">DSM 15949</strain>
    </source>
</reference>
<dbReference type="Proteomes" id="UP001157914">
    <property type="component" value="Unassembled WGS sequence"/>
</dbReference>
<proteinExistence type="predicted"/>
<name>A0ABY1PI58_9HYPH</name>
<comment type="caution">
    <text evidence="2">The sequence shown here is derived from an EMBL/GenBank/DDBJ whole genome shotgun (WGS) entry which is preliminary data.</text>
</comment>
<dbReference type="PANTHER" id="PTHR43265:SF1">
    <property type="entry name" value="ESTERASE ESTD"/>
    <property type="match status" value="1"/>
</dbReference>
<organism evidence="2 3">
    <name type="scientific">Roseibium denhamense</name>
    <dbReference type="NCBI Taxonomy" id="76305"/>
    <lineage>
        <taxon>Bacteria</taxon>
        <taxon>Pseudomonadati</taxon>
        <taxon>Pseudomonadota</taxon>
        <taxon>Alphaproteobacteria</taxon>
        <taxon>Hyphomicrobiales</taxon>
        <taxon>Stappiaceae</taxon>
        <taxon>Roseibium</taxon>
    </lineage>
</organism>
<evidence type="ECO:0000313" key="2">
    <source>
        <dbReference type="EMBL" id="SMP34945.1"/>
    </source>
</evidence>
<dbReference type="PANTHER" id="PTHR43265">
    <property type="entry name" value="ESTERASE ESTD"/>
    <property type="match status" value="1"/>
</dbReference>
<dbReference type="GO" id="GO:0016787">
    <property type="term" value="F:hydrolase activity"/>
    <property type="evidence" value="ECO:0007669"/>
    <property type="project" value="UniProtKB-KW"/>
</dbReference>
<dbReference type="Gene3D" id="3.40.50.1820">
    <property type="entry name" value="alpha/beta hydrolase"/>
    <property type="match status" value="2"/>
</dbReference>
<dbReference type="Pfam" id="PF12146">
    <property type="entry name" value="Hydrolase_4"/>
    <property type="match status" value="1"/>
</dbReference>
<dbReference type="EMBL" id="FXTT01000006">
    <property type="protein sequence ID" value="SMP34945.1"/>
    <property type="molecule type" value="Genomic_DNA"/>
</dbReference>
<accession>A0ABY1PI58</accession>
<dbReference type="SUPFAM" id="SSF53474">
    <property type="entry name" value="alpha/beta-Hydrolases"/>
    <property type="match status" value="2"/>
</dbReference>
<dbReference type="InterPro" id="IPR053145">
    <property type="entry name" value="AB_hydrolase_Est10"/>
</dbReference>
<dbReference type="InterPro" id="IPR022742">
    <property type="entry name" value="Hydrolase_4"/>
</dbReference>
<gene>
    <name evidence="2" type="ORF">SAMN06265374_3921</name>
</gene>
<dbReference type="InterPro" id="IPR029058">
    <property type="entry name" value="AB_hydrolase_fold"/>
</dbReference>
<evidence type="ECO:0000259" key="1">
    <source>
        <dbReference type="Pfam" id="PF12146"/>
    </source>
</evidence>
<keyword evidence="2" id="KW-0378">Hydrolase</keyword>
<evidence type="ECO:0000313" key="3">
    <source>
        <dbReference type="Proteomes" id="UP001157914"/>
    </source>
</evidence>
<keyword evidence="3" id="KW-1185">Reference proteome</keyword>
<dbReference type="RefSeq" id="WP_280115232.1">
    <property type="nucleotide sequence ID" value="NZ_BAAAEA010000002.1"/>
</dbReference>